<dbReference type="InterPro" id="IPR013083">
    <property type="entry name" value="Znf_RING/FYVE/PHD"/>
</dbReference>
<name>A0A078ANU8_STYLE</name>
<dbReference type="GO" id="GO:0016874">
    <property type="term" value="F:ligase activity"/>
    <property type="evidence" value="ECO:0007669"/>
    <property type="project" value="UniProtKB-KW"/>
</dbReference>
<evidence type="ECO:0000256" key="3">
    <source>
        <dbReference type="SAM" id="Phobius"/>
    </source>
</evidence>
<feature type="region of interest" description="Disordered" evidence="2">
    <location>
        <begin position="1"/>
        <end position="20"/>
    </location>
</feature>
<dbReference type="GO" id="GO:0006511">
    <property type="term" value="P:ubiquitin-dependent protein catabolic process"/>
    <property type="evidence" value="ECO:0007669"/>
    <property type="project" value="TreeGrafter"/>
</dbReference>
<dbReference type="SUPFAM" id="SSF57850">
    <property type="entry name" value="RING/U-box"/>
    <property type="match status" value="1"/>
</dbReference>
<keyword evidence="3" id="KW-1133">Transmembrane helix</keyword>
<dbReference type="OrthoDB" id="9984778at2759"/>
<evidence type="ECO:0000313" key="6">
    <source>
        <dbReference type="Proteomes" id="UP000039865"/>
    </source>
</evidence>
<sequence>MESGLLDDRKQPDQQNNRTSFNSSYSLEIQMDRNDSQANSSINYSQDIQNAFTQWIIEQRDENLKFIRFHIVGLTLIQIIVWFQEPLNSYKISKIDKYLGTALSMNRVIKELKKIAILELMIEIISVSWIIYGEMIFYSENNTCNWENRHSSSYIMMFLLLTFGMILIFKWVLKILETTCNIQDDNPSFTTMITPIQPEIFIISTSLNNRRMNIGMRRNLQGIIKTFFKLKKTTPSLLSTNELQCAICLDDLNCENLADNSLKALSLPCDPFRRHAFHEKCLQSWLKFKEECPLCKKQIIPHKVLKREMRNPESVRFEHFSP</sequence>
<dbReference type="PANTHER" id="PTHR22765">
    <property type="entry name" value="RING FINGER AND PROTEASE ASSOCIATED DOMAIN-CONTAINING"/>
    <property type="match status" value="1"/>
</dbReference>
<evidence type="ECO:0000313" key="5">
    <source>
        <dbReference type="EMBL" id="CDW84030.1"/>
    </source>
</evidence>
<keyword evidence="6" id="KW-1185">Reference proteome</keyword>
<proteinExistence type="predicted"/>
<feature type="transmembrane region" description="Helical" evidence="3">
    <location>
        <begin position="115"/>
        <end position="132"/>
    </location>
</feature>
<dbReference type="GO" id="GO:0061630">
    <property type="term" value="F:ubiquitin protein ligase activity"/>
    <property type="evidence" value="ECO:0007669"/>
    <property type="project" value="TreeGrafter"/>
</dbReference>
<dbReference type="AlphaFoldDB" id="A0A078ANU8"/>
<protein>
    <submittedName>
        <fullName evidence="5">Ring-finger-containing ubiquitin ligase</fullName>
    </submittedName>
</protein>
<dbReference type="InterPro" id="IPR051826">
    <property type="entry name" value="E3_ubiquitin-ligase_domain"/>
</dbReference>
<dbReference type="Pfam" id="PF13639">
    <property type="entry name" value="zf-RING_2"/>
    <property type="match status" value="1"/>
</dbReference>
<keyword evidence="1" id="KW-0862">Zinc</keyword>
<feature type="domain" description="RING-type" evidence="4">
    <location>
        <begin position="245"/>
        <end position="296"/>
    </location>
</feature>
<evidence type="ECO:0000256" key="1">
    <source>
        <dbReference type="PROSITE-ProRule" id="PRU00175"/>
    </source>
</evidence>
<dbReference type="Proteomes" id="UP000039865">
    <property type="component" value="Unassembled WGS sequence"/>
</dbReference>
<dbReference type="Gene3D" id="3.30.40.10">
    <property type="entry name" value="Zinc/RING finger domain, C3HC4 (zinc finger)"/>
    <property type="match status" value="1"/>
</dbReference>
<evidence type="ECO:0000259" key="4">
    <source>
        <dbReference type="PROSITE" id="PS50089"/>
    </source>
</evidence>
<organism evidence="5 6">
    <name type="scientific">Stylonychia lemnae</name>
    <name type="common">Ciliate</name>
    <dbReference type="NCBI Taxonomy" id="5949"/>
    <lineage>
        <taxon>Eukaryota</taxon>
        <taxon>Sar</taxon>
        <taxon>Alveolata</taxon>
        <taxon>Ciliophora</taxon>
        <taxon>Intramacronucleata</taxon>
        <taxon>Spirotrichea</taxon>
        <taxon>Stichotrichia</taxon>
        <taxon>Sporadotrichida</taxon>
        <taxon>Oxytrichidae</taxon>
        <taxon>Stylonychinae</taxon>
        <taxon>Stylonychia</taxon>
    </lineage>
</organism>
<dbReference type="PANTHER" id="PTHR22765:SF434">
    <property type="entry name" value="GB|AAD18119.1-RELATED"/>
    <property type="match status" value="1"/>
</dbReference>
<dbReference type="InParanoid" id="A0A078ANU8"/>
<keyword evidence="1" id="KW-0863">Zinc-finger</keyword>
<keyword evidence="3" id="KW-0472">Membrane</keyword>
<evidence type="ECO:0000256" key="2">
    <source>
        <dbReference type="SAM" id="MobiDB-lite"/>
    </source>
</evidence>
<keyword evidence="5" id="KW-0436">Ligase</keyword>
<accession>A0A078ANU8</accession>
<keyword evidence="3" id="KW-0812">Transmembrane</keyword>
<feature type="compositionally biased region" description="Basic and acidic residues" evidence="2">
    <location>
        <begin position="1"/>
        <end position="12"/>
    </location>
</feature>
<dbReference type="InterPro" id="IPR001841">
    <property type="entry name" value="Znf_RING"/>
</dbReference>
<feature type="transmembrane region" description="Helical" evidence="3">
    <location>
        <begin position="152"/>
        <end position="173"/>
    </location>
</feature>
<gene>
    <name evidence="5" type="primary">Contig477.g523</name>
    <name evidence="5" type="ORF">STYLEM_13087</name>
</gene>
<dbReference type="GO" id="GO:0008270">
    <property type="term" value="F:zinc ion binding"/>
    <property type="evidence" value="ECO:0007669"/>
    <property type="project" value="UniProtKB-KW"/>
</dbReference>
<keyword evidence="1" id="KW-0479">Metal-binding</keyword>
<reference evidence="5 6" key="1">
    <citation type="submission" date="2014-06" db="EMBL/GenBank/DDBJ databases">
        <authorList>
            <person name="Swart Estienne"/>
        </authorList>
    </citation>
    <scope>NUCLEOTIDE SEQUENCE [LARGE SCALE GENOMIC DNA]</scope>
    <source>
        <strain evidence="5 6">130c</strain>
    </source>
</reference>
<dbReference type="PROSITE" id="PS50089">
    <property type="entry name" value="ZF_RING_2"/>
    <property type="match status" value="1"/>
</dbReference>
<dbReference type="EMBL" id="CCKQ01012411">
    <property type="protein sequence ID" value="CDW84030.1"/>
    <property type="molecule type" value="Genomic_DNA"/>
</dbReference>